<dbReference type="InterPro" id="IPR025507">
    <property type="entry name" value="DUF4394"/>
</dbReference>
<dbReference type="InterPro" id="IPR015943">
    <property type="entry name" value="WD40/YVTN_repeat-like_dom_sf"/>
</dbReference>
<protein>
    <submittedName>
        <fullName evidence="2">Uncharacterized protein DUF4394</fullName>
    </submittedName>
</protein>
<dbReference type="EMBL" id="QQAV01000008">
    <property type="protein sequence ID" value="RDI21931.1"/>
    <property type="molecule type" value="Genomic_DNA"/>
</dbReference>
<dbReference type="SUPFAM" id="SSF50969">
    <property type="entry name" value="YVTN repeat-like/Quinoprotein amine dehydrogenase"/>
    <property type="match status" value="1"/>
</dbReference>
<comment type="caution">
    <text evidence="2">The sequence shown here is derived from an EMBL/GenBank/DDBJ whole genome shotgun (WGS) entry which is preliminary data.</text>
</comment>
<accession>A0A370FEW5</accession>
<reference evidence="2 3" key="1">
    <citation type="submission" date="2018-07" db="EMBL/GenBank/DDBJ databases">
        <title>Genomic Encyclopedia of Type Strains, Phase IV (KMG-IV): sequencing the most valuable type-strain genomes for metagenomic binning, comparative biology and taxonomic classification.</title>
        <authorList>
            <person name="Goeker M."/>
        </authorList>
    </citation>
    <scope>NUCLEOTIDE SEQUENCE [LARGE SCALE GENOMIC DNA]</scope>
    <source>
        <strain evidence="2 3">DSM 21352</strain>
    </source>
</reference>
<keyword evidence="3" id="KW-1185">Reference proteome</keyword>
<gene>
    <name evidence="2" type="ORF">DFR41_10855</name>
</gene>
<sequence length="306" mass="31916">MTLSIFSRRGCLGGLGPAAIAAGLLVQGLAHPALAQPAPAARPHTLWTLTADRVLHRYSAAEPAVEQASRPVAGLPAGDPVVGIDYRVAYGQLYALTRSGRLYVLDTDTGEARAVSAAATAVPMDRGEVYGMNFNPSADRLRVVDCAGQNFRLHPLTNEVVDADPATPGVQLDGRLAYAATDSGAGKGVCIKAVAYTYNKRDPKITTNYAIEASQGWLLMQGSLEGATPVVSPNTGQLTTVGALALGRIESVQFDIADRDNDALAAIRLTPQSPTQLYRIRLASGASTLLGTLGQGAPVLGFAIEP</sequence>
<dbReference type="InterPro" id="IPR011044">
    <property type="entry name" value="Quino_amine_DH_bsu"/>
</dbReference>
<dbReference type="Proteomes" id="UP000255265">
    <property type="component" value="Unassembled WGS sequence"/>
</dbReference>
<dbReference type="OrthoDB" id="531718at2"/>
<evidence type="ECO:0000313" key="3">
    <source>
        <dbReference type="Proteomes" id="UP000255265"/>
    </source>
</evidence>
<evidence type="ECO:0000259" key="1">
    <source>
        <dbReference type="Pfam" id="PF14339"/>
    </source>
</evidence>
<name>A0A370FEW5_9BURK</name>
<dbReference type="AlphaFoldDB" id="A0A370FEW5"/>
<dbReference type="PROSITE" id="PS51318">
    <property type="entry name" value="TAT"/>
    <property type="match status" value="1"/>
</dbReference>
<organism evidence="2 3">
    <name type="scientific">Pseudacidovorax intermedius</name>
    <dbReference type="NCBI Taxonomy" id="433924"/>
    <lineage>
        <taxon>Bacteria</taxon>
        <taxon>Pseudomonadati</taxon>
        <taxon>Pseudomonadota</taxon>
        <taxon>Betaproteobacteria</taxon>
        <taxon>Burkholderiales</taxon>
        <taxon>Comamonadaceae</taxon>
        <taxon>Pseudacidovorax</taxon>
    </lineage>
</organism>
<evidence type="ECO:0000313" key="2">
    <source>
        <dbReference type="EMBL" id="RDI21931.1"/>
    </source>
</evidence>
<dbReference type="Gene3D" id="2.130.10.10">
    <property type="entry name" value="YVTN repeat-like/Quinoprotein amine dehydrogenase"/>
    <property type="match status" value="1"/>
</dbReference>
<dbReference type="Pfam" id="PF14339">
    <property type="entry name" value="DUF4394"/>
    <property type="match status" value="1"/>
</dbReference>
<feature type="domain" description="DUF4394" evidence="1">
    <location>
        <begin position="55"/>
        <end position="303"/>
    </location>
</feature>
<dbReference type="InterPro" id="IPR006311">
    <property type="entry name" value="TAT_signal"/>
</dbReference>
<dbReference type="STRING" id="433924.NS331_05320"/>
<proteinExistence type="predicted"/>